<dbReference type="CDD" id="cd00093">
    <property type="entry name" value="HTH_XRE"/>
    <property type="match status" value="1"/>
</dbReference>
<dbReference type="PANTHER" id="PTHR40661:SF3">
    <property type="entry name" value="FELS-1 PROPHAGE TRANSCRIPTIONAL REGULATOR"/>
    <property type="match status" value="1"/>
</dbReference>
<dbReference type="SUPFAM" id="SSF51306">
    <property type="entry name" value="LexA/Signal peptidase"/>
    <property type="match status" value="1"/>
</dbReference>
<accession>A0AAN0REL4</accession>
<evidence type="ECO:0000256" key="3">
    <source>
        <dbReference type="ARBA" id="ARBA00023163"/>
    </source>
</evidence>
<dbReference type="Gene3D" id="1.10.260.40">
    <property type="entry name" value="lambda repressor-like DNA-binding domains"/>
    <property type="match status" value="1"/>
</dbReference>
<dbReference type="CDD" id="cd06529">
    <property type="entry name" value="S24_LexA-like"/>
    <property type="match status" value="1"/>
</dbReference>
<dbReference type="GO" id="GO:0003677">
    <property type="term" value="F:DNA binding"/>
    <property type="evidence" value="ECO:0007669"/>
    <property type="project" value="UniProtKB-KW"/>
</dbReference>
<dbReference type="PANTHER" id="PTHR40661">
    <property type="match status" value="1"/>
</dbReference>
<evidence type="ECO:0000313" key="5">
    <source>
        <dbReference type="EMBL" id="AHJ63480.1"/>
    </source>
</evidence>
<dbReference type="PROSITE" id="PS50943">
    <property type="entry name" value="HTH_CROC1"/>
    <property type="match status" value="1"/>
</dbReference>
<proteinExistence type="predicted"/>
<dbReference type="Gene3D" id="2.10.109.10">
    <property type="entry name" value="Umud Fragment, subunit A"/>
    <property type="match status" value="1"/>
</dbReference>
<sequence length="255" mass="27943">MSHPSDARSPLSFPIEMTVGERMRHARIQRGWSQDALAKEAGTSQTTIDKIERNLTQRSRALPRLAQCLGVDLLTLDPDYLGDYQPAAEAETSPQPARKLQGQVRIPAQPIPPPITGLSVRSVPVFGTAQGGALGATGLPDSAQALDWARLPGPLTGIPGLFALYVEGDSMEPWVEHGHLIYIHPTRPAAPRDHVVVVVQDGEYDEPRALVKRLVRRTAGRLVLHQYNPAGEIEIDARTVMRIYRVIPWNEVAGV</sequence>
<organism evidence="5 6">
    <name type="scientific">Granulibacter bethesdensis</name>
    <dbReference type="NCBI Taxonomy" id="364410"/>
    <lineage>
        <taxon>Bacteria</taxon>
        <taxon>Pseudomonadati</taxon>
        <taxon>Pseudomonadota</taxon>
        <taxon>Alphaproteobacteria</taxon>
        <taxon>Acetobacterales</taxon>
        <taxon>Acetobacteraceae</taxon>
        <taxon>Granulibacter</taxon>
    </lineage>
</organism>
<dbReference type="InterPro" id="IPR001387">
    <property type="entry name" value="Cro/C1-type_HTH"/>
</dbReference>
<evidence type="ECO:0000256" key="2">
    <source>
        <dbReference type="ARBA" id="ARBA00023125"/>
    </source>
</evidence>
<dbReference type="InterPro" id="IPR010982">
    <property type="entry name" value="Lambda_DNA-bd_dom_sf"/>
</dbReference>
<dbReference type="SUPFAM" id="SSF47413">
    <property type="entry name" value="lambda repressor-like DNA-binding domains"/>
    <property type="match status" value="1"/>
</dbReference>
<dbReference type="InterPro" id="IPR015927">
    <property type="entry name" value="Peptidase_S24_S26A/B/C"/>
</dbReference>
<evidence type="ECO:0000313" key="6">
    <source>
        <dbReference type="Proteomes" id="UP000019438"/>
    </source>
</evidence>
<gene>
    <name evidence="5" type="ORF">GbCGDNIH3_1593</name>
</gene>
<feature type="domain" description="HTH cro/C1-type" evidence="4">
    <location>
        <begin position="23"/>
        <end position="76"/>
    </location>
</feature>
<dbReference type="Pfam" id="PF01381">
    <property type="entry name" value="HTH_3"/>
    <property type="match status" value="1"/>
</dbReference>
<protein>
    <submittedName>
        <fullName evidence="5">Transcriptional repressor</fullName>
    </submittedName>
</protein>
<keyword evidence="2" id="KW-0238">DNA-binding</keyword>
<dbReference type="EMBL" id="CP003181">
    <property type="protein sequence ID" value="AHJ63480.1"/>
    <property type="molecule type" value="Genomic_DNA"/>
</dbReference>
<name>A0AAN0REL4_9PROT</name>
<dbReference type="InterPro" id="IPR039418">
    <property type="entry name" value="LexA-like"/>
</dbReference>
<dbReference type="Pfam" id="PF00717">
    <property type="entry name" value="Peptidase_S24"/>
    <property type="match status" value="1"/>
</dbReference>
<dbReference type="InterPro" id="IPR036286">
    <property type="entry name" value="LexA/Signal_pep-like_sf"/>
</dbReference>
<dbReference type="AlphaFoldDB" id="A0AAN0REL4"/>
<dbReference type="RefSeq" id="WP_081371644.1">
    <property type="nucleotide sequence ID" value="NZ_CP003181.2"/>
</dbReference>
<reference evidence="6" key="1">
    <citation type="submission" date="2012-06" db="EMBL/GenBank/DDBJ databases">
        <title>Genome analysis of multiple Granulibacter bethesdensis isolates demonstrates substantial genome diversity.</title>
        <authorList>
            <person name="Greenberg D.E."/>
            <person name="Porcella S.F."/>
            <person name="Zarember K."/>
            <person name="Zelazny A.M."/>
            <person name="Bruno D."/>
            <person name="Martens C."/>
            <person name="Barbian K.D."/>
            <person name="Jaske E."/>
            <person name="Holland S.M."/>
        </authorList>
    </citation>
    <scope>NUCLEOTIDE SEQUENCE [LARGE SCALE GENOMIC DNA]</scope>
    <source>
        <strain evidence="6">CGDNIH3</strain>
    </source>
</reference>
<dbReference type="Proteomes" id="UP000019438">
    <property type="component" value="Chromosome"/>
</dbReference>
<evidence type="ECO:0000256" key="1">
    <source>
        <dbReference type="ARBA" id="ARBA00023015"/>
    </source>
</evidence>
<keyword evidence="1" id="KW-0805">Transcription regulation</keyword>
<evidence type="ECO:0000259" key="4">
    <source>
        <dbReference type="PROSITE" id="PS50943"/>
    </source>
</evidence>
<dbReference type="KEGG" id="gbc:GbCGDNIH3_1593"/>
<keyword evidence="3" id="KW-0804">Transcription</keyword>
<dbReference type="SMART" id="SM00530">
    <property type="entry name" value="HTH_XRE"/>
    <property type="match status" value="1"/>
</dbReference>